<keyword evidence="3" id="KW-1185">Reference proteome</keyword>
<dbReference type="InParanoid" id="A0A251RNA6"/>
<reference evidence="1 3" key="1">
    <citation type="journal article" date="2017" name="Nature">
        <title>The sunflower genome provides insights into oil metabolism, flowering and Asterid evolution.</title>
        <authorList>
            <person name="Badouin H."/>
            <person name="Gouzy J."/>
            <person name="Grassa C.J."/>
            <person name="Murat F."/>
            <person name="Staton S.E."/>
            <person name="Cottret L."/>
            <person name="Lelandais-Briere C."/>
            <person name="Owens G.L."/>
            <person name="Carrere S."/>
            <person name="Mayjonade B."/>
            <person name="Legrand L."/>
            <person name="Gill N."/>
            <person name="Kane N.C."/>
            <person name="Bowers J.E."/>
            <person name="Hubner S."/>
            <person name="Bellec A."/>
            <person name="Berard A."/>
            <person name="Berges H."/>
            <person name="Blanchet N."/>
            <person name="Boniface M.C."/>
            <person name="Brunel D."/>
            <person name="Catrice O."/>
            <person name="Chaidir N."/>
            <person name="Claudel C."/>
            <person name="Donnadieu C."/>
            <person name="Faraut T."/>
            <person name="Fievet G."/>
            <person name="Helmstetter N."/>
            <person name="King M."/>
            <person name="Knapp S.J."/>
            <person name="Lai Z."/>
            <person name="Le Paslier M.C."/>
            <person name="Lippi Y."/>
            <person name="Lorenzon L."/>
            <person name="Mandel J.R."/>
            <person name="Marage G."/>
            <person name="Marchand G."/>
            <person name="Marquand E."/>
            <person name="Bret-Mestries E."/>
            <person name="Morien E."/>
            <person name="Nambeesan S."/>
            <person name="Nguyen T."/>
            <person name="Pegot-Espagnet P."/>
            <person name="Pouilly N."/>
            <person name="Raftis F."/>
            <person name="Sallet E."/>
            <person name="Schiex T."/>
            <person name="Thomas J."/>
            <person name="Vandecasteele C."/>
            <person name="Vares D."/>
            <person name="Vear F."/>
            <person name="Vautrin S."/>
            <person name="Crespi M."/>
            <person name="Mangin B."/>
            <person name="Burke J.M."/>
            <person name="Salse J."/>
            <person name="Munos S."/>
            <person name="Vincourt P."/>
            <person name="Rieseberg L.H."/>
            <person name="Langlade N.B."/>
        </authorList>
    </citation>
    <scope>NUCLEOTIDE SEQUENCE [LARGE SCALE GENOMIC DNA]</scope>
    <source>
        <strain evidence="3">cv. SF193</strain>
        <tissue evidence="1">Leaves</tissue>
    </source>
</reference>
<protein>
    <submittedName>
        <fullName evidence="2">Uncharacterized protein</fullName>
    </submittedName>
</protein>
<dbReference type="EMBL" id="MNCJ02000331">
    <property type="protein sequence ID" value="KAF5759934.1"/>
    <property type="molecule type" value="Genomic_DNA"/>
</dbReference>
<gene>
    <name evidence="2" type="ORF">HannXRQ_Chr17g0545751</name>
    <name evidence="1" type="ORF">HanXRQr2_Chr16g0747401</name>
</gene>
<proteinExistence type="predicted"/>
<evidence type="ECO:0000313" key="2">
    <source>
        <dbReference type="EMBL" id="OTF85978.1"/>
    </source>
</evidence>
<reference evidence="2" key="2">
    <citation type="submission" date="2017-02" db="EMBL/GenBank/DDBJ databases">
        <title>Sunflower complete genome.</title>
        <authorList>
            <person name="Langlade N."/>
            <person name="Munos S."/>
        </authorList>
    </citation>
    <scope>NUCLEOTIDE SEQUENCE [LARGE SCALE GENOMIC DNA]</scope>
    <source>
        <tissue evidence="2">Leaves</tissue>
    </source>
</reference>
<accession>A0A251RNA6</accession>
<sequence length="74" mass="8963">MTFKFHHEQQHTTCLMKCLTEIENLCSLFFCVKLSNFISRVKVFNQSYIIRLVLKSFYKLDKMNNDVEIYDFQV</sequence>
<dbReference type="Gramene" id="mRNA:HanXRQr2_Chr16g0747401">
    <property type="protein sequence ID" value="CDS:HanXRQr2_Chr16g0747401.1"/>
    <property type="gene ID" value="HanXRQr2_Chr16g0747401"/>
</dbReference>
<evidence type="ECO:0000313" key="3">
    <source>
        <dbReference type="Proteomes" id="UP000215914"/>
    </source>
</evidence>
<organism evidence="2 3">
    <name type="scientific">Helianthus annuus</name>
    <name type="common">Common sunflower</name>
    <dbReference type="NCBI Taxonomy" id="4232"/>
    <lineage>
        <taxon>Eukaryota</taxon>
        <taxon>Viridiplantae</taxon>
        <taxon>Streptophyta</taxon>
        <taxon>Embryophyta</taxon>
        <taxon>Tracheophyta</taxon>
        <taxon>Spermatophyta</taxon>
        <taxon>Magnoliopsida</taxon>
        <taxon>eudicotyledons</taxon>
        <taxon>Gunneridae</taxon>
        <taxon>Pentapetalae</taxon>
        <taxon>asterids</taxon>
        <taxon>campanulids</taxon>
        <taxon>Asterales</taxon>
        <taxon>Asteraceae</taxon>
        <taxon>Asteroideae</taxon>
        <taxon>Heliantheae alliance</taxon>
        <taxon>Heliantheae</taxon>
        <taxon>Helianthus</taxon>
    </lineage>
</organism>
<evidence type="ECO:0000313" key="1">
    <source>
        <dbReference type="EMBL" id="KAF5759934.1"/>
    </source>
</evidence>
<reference evidence="1" key="3">
    <citation type="submission" date="2020-06" db="EMBL/GenBank/DDBJ databases">
        <title>Helianthus annuus Genome sequencing and assembly Release 2.</title>
        <authorList>
            <person name="Gouzy J."/>
            <person name="Langlade N."/>
            <person name="Munos S."/>
        </authorList>
    </citation>
    <scope>NUCLEOTIDE SEQUENCE</scope>
    <source>
        <tissue evidence="1">Leaves</tissue>
    </source>
</reference>
<dbReference type="Proteomes" id="UP000215914">
    <property type="component" value="Chromosome 17"/>
</dbReference>
<dbReference type="AlphaFoldDB" id="A0A251RNA6"/>
<dbReference type="EMBL" id="CM007906">
    <property type="protein sequence ID" value="OTF85978.1"/>
    <property type="molecule type" value="Genomic_DNA"/>
</dbReference>
<name>A0A251RNA6_HELAN</name>